<dbReference type="InterPro" id="IPR045266">
    <property type="entry name" value="DOH_DOMON"/>
</dbReference>
<dbReference type="CTD" id="6102897"/>
<evidence type="ECO:0000313" key="3">
    <source>
        <dbReference type="EMBL" id="CRZ25835.1"/>
    </source>
</evidence>
<reference evidence="3 5" key="1">
    <citation type="journal article" date="2007" name="Science">
        <title>Draft genome of the filarial nematode parasite Brugia malayi.</title>
        <authorList>
            <person name="Ghedin E."/>
            <person name="Wang S."/>
            <person name="Spiro D."/>
            <person name="Caler E."/>
            <person name="Zhao Q."/>
            <person name="Crabtree J."/>
            <person name="Allen J.E."/>
            <person name="Delcher A.L."/>
            <person name="Guiliano D.B."/>
            <person name="Miranda-Saavedra D."/>
            <person name="Angiuoli S.V."/>
            <person name="Creasy T."/>
            <person name="Amedeo P."/>
            <person name="Haas B."/>
            <person name="El-Sayed N.M."/>
            <person name="Wortman J.R."/>
            <person name="Feldblyum T."/>
            <person name="Tallon L."/>
            <person name="Schatz M."/>
            <person name="Shumway M."/>
            <person name="Koo H."/>
            <person name="Salzberg S.L."/>
            <person name="Schobel S."/>
            <person name="Pertea M."/>
            <person name="Pop M."/>
            <person name="White O."/>
            <person name="Barton G.J."/>
            <person name="Carlow C.K."/>
            <person name="Crawford M.J."/>
            <person name="Daub J."/>
            <person name="Dimmic M.W."/>
            <person name="Estes C.F."/>
            <person name="Foster J.M."/>
            <person name="Ganatra M."/>
            <person name="Gregory W.F."/>
            <person name="Johnson N.M."/>
            <person name="Jin J."/>
            <person name="Komuniecki R."/>
            <person name="Korf I."/>
            <person name="Kumar S."/>
            <person name="Laney S."/>
            <person name="Li B.W."/>
            <person name="Li W."/>
            <person name="Lindblom T.H."/>
            <person name="Lustigman S."/>
            <person name="Ma D."/>
            <person name="Maina C.V."/>
            <person name="Martin D.M."/>
            <person name="McCarter J.P."/>
            <person name="McReynolds L."/>
            <person name="Mitreva M."/>
            <person name="Nutman T.B."/>
            <person name="Parkinson J."/>
            <person name="Peregrin-Alvarez J.M."/>
            <person name="Poole C."/>
            <person name="Ren Q."/>
            <person name="Saunders L."/>
            <person name="Sluder A.E."/>
            <person name="Smith K."/>
            <person name="Stanke M."/>
            <person name="Unnasch T.R."/>
            <person name="Ware J."/>
            <person name="Wei A.D."/>
            <person name="Weil G."/>
            <person name="Williams D.J."/>
            <person name="Zhang Y."/>
            <person name="Williams S.A."/>
            <person name="Fraser-Liggett C."/>
            <person name="Slatko B."/>
            <person name="Blaxter M.L."/>
            <person name="Scott A.L."/>
        </authorList>
    </citation>
    <scope>NUCLEOTIDE SEQUENCE</scope>
    <source>
        <strain evidence="3 5">FR3</strain>
    </source>
</reference>
<dbReference type="Gene3D" id="2.60.40.1210">
    <property type="entry name" value="Cellobiose dehydrogenase, cytochrome domain"/>
    <property type="match status" value="1"/>
</dbReference>
<organism evidence="3">
    <name type="scientific">Brugia malayi</name>
    <name type="common">Filarial nematode worm</name>
    <dbReference type="NCBI Taxonomy" id="6279"/>
    <lineage>
        <taxon>Eukaryota</taxon>
        <taxon>Metazoa</taxon>
        <taxon>Ecdysozoa</taxon>
        <taxon>Nematoda</taxon>
        <taxon>Chromadorea</taxon>
        <taxon>Rhabditida</taxon>
        <taxon>Spirurina</taxon>
        <taxon>Spiruromorpha</taxon>
        <taxon>Filarioidea</taxon>
        <taxon>Onchocercidae</taxon>
        <taxon>Brugia</taxon>
    </lineage>
</organism>
<sequence length="237" mass="26995">MLNFKQQKRFEVVQQVLSAYHGRDGFFVHFNAKKRVSVAVFLRCLEEQLMANWLVFLQILSVICLSYLISGCVAACKYQQGQYQLQFARDQQHVHLQLTYLQYPAGTNTWTGVAFGQSMNDGLDFISVRVLDNKVLVSDEFVQGFRQPKLDDRQNVIVQYASLHNGNLRVRLARPIISNDTADFSLANCLPWQFPIALSPLDPTGQIRKHQITPHEMVVCINRCPCGSTSTPNECQL</sequence>
<protein>
    <submittedName>
        <fullName evidence="3">Bm3991</fullName>
    </submittedName>
    <submittedName>
        <fullName evidence="6">DOMON domain-containing protein</fullName>
    </submittedName>
</protein>
<evidence type="ECO:0000313" key="6">
    <source>
        <dbReference type="WBParaSite" id="Bm3991a.1"/>
    </source>
</evidence>
<dbReference type="KEGG" id="bmy:BM_BM3991"/>
<dbReference type="Proteomes" id="UP000006672">
    <property type="component" value="Unassembled WGS sequence"/>
</dbReference>
<reference evidence="4" key="3">
    <citation type="submission" date="2019-04" db="EMBL/GenBank/DDBJ databases">
        <authorList>
            <person name="Howe K."/>
            <person name="Paulini M."/>
            <person name="Williams G."/>
        </authorList>
    </citation>
    <scope>NUCLEOTIDE SEQUENCE [LARGE SCALE GENOMIC DNA]</scope>
    <source>
        <strain evidence="4">FR3</strain>
    </source>
</reference>
<reference evidence="6" key="4">
    <citation type="submission" date="2020-12" db="UniProtKB">
        <authorList>
            <consortium name="WormBaseParasite"/>
        </authorList>
    </citation>
    <scope>IDENTIFICATION</scope>
</reference>
<dbReference type="CDD" id="cd09631">
    <property type="entry name" value="DOMON_DOH"/>
    <property type="match status" value="1"/>
</dbReference>
<dbReference type="GeneID" id="6102897"/>
<dbReference type="PANTHER" id="PTHR36516">
    <property type="entry name" value="PROTEIN CBG04168-RELATED"/>
    <property type="match status" value="1"/>
</dbReference>
<reference evidence="3" key="2">
    <citation type="submission" date="2012-12" db="EMBL/GenBank/DDBJ databases">
        <authorList>
            <person name="Gao Y.W."/>
            <person name="Fan S.T."/>
            <person name="Sun H.T."/>
            <person name="Wang Z."/>
            <person name="Gao X.L."/>
            <person name="Li Y.G."/>
            <person name="Wang T.C."/>
            <person name="Zhang K."/>
            <person name="Xu W.W."/>
            <person name="Yu Z.J."/>
            <person name="Xia X.Z."/>
        </authorList>
    </citation>
    <scope>NUCLEOTIDE SEQUENCE</scope>
    <source>
        <strain evidence="3">FR3</strain>
    </source>
</reference>
<dbReference type="EMBL" id="LN857014">
    <property type="protein sequence ID" value="CRZ25835.1"/>
    <property type="molecule type" value="Genomic_DNA"/>
</dbReference>
<dbReference type="InterPro" id="IPR005018">
    <property type="entry name" value="DOMON_domain"/>
</dbReference>
<dbReference type="EMBL" id="CAAKNF010000196">
    <property type="protein sequence ID" value="VIO86466.1"/>
    <property type="molecule type" value="Genomic_DNA"/>
</dbReference>
<evidence type="ECO:0000313" key="5">
    <source>
        <dbReference type="Proteomes" id="UP000006672"/>
    </source>
</evidence>
<dbReference type="Pfam" id="PF03351">
    <property type="entry name" value="DOMON"/>
    <property type="match status" value="1"/>
</dbReference>
<dbReference type="FunCoup" id="A0A0H5SBX5">
    <property type="interactions" value="2"/>
</dbReference>
<dbReference type="STRING" id="6279.A0A0H5SBX5"/>
<feature type="transmembrane region" description="Helical" evidence="1">
    <location>
        <begin position="51"/>
        <end position="69"/>
    </location>
</feature>
<feature type="domain" description="DOMON" evidence="2">
    <location>
        <begin position="81"/>
        <end position="199"/>
    </location>
</feature>
<gene>
    <name evidence="3 4 6" type="ORF">Bm3991</name>
    <name evidence="4" type="ORF">BM_BM3991</name>
    <name evidence="3" type="ORF">BM_Bm3991</name>
</gene>
<keyword evidence="1" id="KW-0812">Transmembrane</keyword>
<evidence type="ECO:0000313" key="4">
    <source>
        <dbReference type="EMBL" id="VIO86466.1"/>
    </source>
</evidence>
<dbReference type="RefSeq" id="XP_042929515.1">
    <property type="nucleotide sequence ID" value="XM_043073581.1"/>
</dbReference>
<dbReference type="OMA" id="GCQPWQF"/>
<dbReference type="PANTHER" id="PTHR36516:SF6">
    <property type="entry name" value="DOMON DOMAIN-CONTAINING PROTEIN"/>
    <property type="match status" value="1"/>
</dbReference>
<accession>A0A0H5SBX5</accession>
<accession>A0A4E9ERN6</accession>
<dbReference type="OrthoDB" id="5785632at2759"/>
<keyword evidence="1" id="KW-0472">Membrane</keyword>
<dbReference type="AlphaFoldDB" id="A0A0H5SBX5"/>
<dbReference type="PROSITE" id="PS50836">
    <property type="entry name" value="DOMON"/>
    <property type="match status" value="1"/>
</dbReference>
<evidence type="ECO:0000259" key="2">
    <source>
        <dbReference type="PROSITE" id="PS50836"/>
    </source>
</evidence>
<name>A0A0H5SBX5_BRUMA</name>
<evidence type="ECO:0000256" key="1">
    <source>
        <dbReference type="SAM" id="Phobius"/>
    </source>
</evidence>
<keyword evidence="1" id="KW-1133">Transmembrane helix</keyword>
<keyword evidence="5" id="KW-1185">Reference proteome</keyword>
<proteinExistence type="predicted"/>
<dbReference type="WBParaSite" id="Bm3991a.1">
    <property type="protein sequence ID" value="Bm3991a.1"/>
    <property type="gene ID" value="WBGene00224252"/>
</dbReference>